<comment type="caution">
    <text evidence="2">The sequence shown here is derived from an EMBL/GenBank/DDBJ whole genome shotgun (WGS) entry which is preliminary data.</text>
</comment>
<dbReference type="AlphaFoldDB" id="A0A1Y3B152"/>
<dbReference type="OrthoDB" id="10537854at2759"/>
<accession>A0A1Y3B152</accession>
<name>A0A1Y3B152_EURMA</name>
<evidence type="ECO:0000313" key="2">
    <source>
        <dbReference type="EMBL" id="OTF74521.1"/>
    </source>
</evidence>
<sequence length="68" mass="8068">MANKADIMPEMEDNENNDQNDAEKQMDSNHQLKLLNQLDDILTMCEEKLKSLEIEMIRMKVSMLQWKI</sequence>
<keyword evidence="3" id="KW-1185">Reference proteome</keyword>
<evidence type="ECO:0000256" key="1">
    <source>
        <dbReference type="SAM" id="MobiDB-lite"/>
    </source>
</evidence>
<protein>
    <submittedName>
        <fullName evidence="2">Uncharacterized protein</fullName>
    </submittedName>
</protein>
<evidence type="ECO:0000313" key="3">
    <source>
        <dbReference type="Proteomes" id="UP000194236"/>
    </source>
</evidence>
<organism evidence="2 3">
    <name type="scientific">Euroglyphus maynei</name>
    <name type="common">Mayne's house dust mite</name>
    <dbReference type="NCBI Taxonomy" id="6958"/>
    <lineage>
        <taxon>Eukaryota</taxon>
        <taxon>Metazoa</taxon>
        <taxon>Ecdysozoa</taxon>
        <taxon>Arthropoda</taxon>
        <taxon>Chelicerata</taxon>
        <taxon>Arachnida</taxon>
        <taxon>Acari</taxon>
        <taxon>Acariformes</taxon>
        <taxon>Sarcoptiformes</taxon>
        <taxon>Astigmata</taxon>
        <taxon>Psoroptidia</taxon>
        <taxon>Analgoidea</taxon>
        <taxon>Pyroglyphidae</taxon>
        <taxon>Pyroglyphinae</taxon>
        <taxon>Euroglyphus</taxon>
    </lineage>
</organism>
<reference evidence="2 3" key="1">
    <citation type="submission" date="2017-03" db="EMBL/GenBank/DDBJ databases">
        <title>Genome Survey of Euroglyphus maynei.</title>
        <authorList>
            <person name="Arlian L.G."/>
            <person name="Morgan M.S."/>
            <person name="Rider S.D."/>
        </authorList>
    </citation>
    <scope>NUCLEOTIDE SEQUENCE [LARGE SCALE GENOMIC DNA]</scope>
    <source>
        <strain evidence="2">Arlian Lab</strain>
        <tissue evidence="2">Whole body</tissue>
    </source>
</reference>
<feature type="compositionally biased region" description="Acidic residues" evidence="1">
    <location>
        <begin position="9"/>
        <end position="20"/>
    </location>
</feature>
<dbReference type="Proteomes" id="UP000194236">
    <property type="component" value="Unassembled WGS sequence"/>
</dbReference>
<dbReference type="EMBL" id="MUJZ01046671">
    <property type="protein sequence ID" value="OTF74521.1"/>
    <property type="molecule type" value="Genomic_DNA"/>
</dbReference>
<gene>
    <name evidence="2" type="ORF">BLA29_008783</name>
</gene>
<feature type="region of interest" description="Disordered" evidence="1">
    <location>
        <begin position="1"/>
        <end position="29"/>
    </location>
</feature>
<proteinExistence type="predicted"/>